<keyword evidence="2" id="KW-1185">Reference proteome</keyword>
<reference evidence="1 2" key="1">
    <citation type="submission" date="2021-06" db="EMBL/GenBank/DDBJ databases">
        <title>Caerostris darwini draft genome.</title>
        <authorList>
            <person name="Kono N."/>
            <person name="Arakawa K."/>
        </authorList>
    </citation>
    <scope>NUCLEOTIDE SEQUENCE [LARGE SCALE GENOMIC DNA]</scope>
</reference>
<evidence type="ECO:0008006" key="3">
    <source>
        <dbReference type="Google" id="ProtNLM"/>
    </source>
</evidence>
<dbReference type="AlphaFoldDB" id="A0AAV4N8C0"/>
<accession>A0AAV4N8C0</accession>
<protein>
    <recommendedName>
        <fullName evidence="3">Ycf15</fullName>
    </recommendedName>
</protein>
<evidence type="ECO:0000313" key="2">
    <source>
        <dbReference type="Proteomes" id="UP001054837"/>
    </source>
</evidence>
<proteinExistence type="predicted"/>
<organism evidence="1 2">
    <name type="scientific">Caerostris darwini</name>
    <dbReference type="NCBI Taxonomy" id="1538125"/>
    <lineage>
        <taxon>Eukaryota</taxon>
        <taxon>Metazoa</taxon>
        <taxon>Ecdysozoa</taxon>
        <taxon>Arthropoda</taxon>
        <taxon>Chelicerata</taxon>
        <taxon>Arachnida</taxon>
        <taxon>Araneae</taxon>
        <taxon>Araneomorphae</taxon>
        <taxon>Entelegynae</taxon>
        <taxon>Araneoidea</taxon>
        <taxon>Araneidae</taxon>
        <taxon>Caerostris</taxon>
    </lineage>
</organism>
<evidence type="ECO:0000313" key="1">
    <source>
        <dbReference type="EMBL" id="GIX81055.1"/>
    </source>
</evidence>
<name>A0AAV4N8C0_9ARAC</name>
<comment type="caution">
    <text evidence="1">The sequence shown here is derived from an EMBL/GenBank/DDBJ whole genome shotgun (WGS) entry which is preliminary data.</text>
</comment>
<dbReference type="EMBL" id="BPLQ01001355">
    <property type="protein sequence ID" value="GIX81055.1"/>
    <property type="molecule type" value="Genomic_DNA"/>
</dbReference>
<dbReference type="Proteomes" id="UP001054837">
    <property type="component" value="Unassembled WGS sequence"/>
</dbReference>
<sequence>MFSFTFASPNPDINRSPALTHPRFILLGDRLLPPSIYLYGGGYGIVTRERFGPLSLSTNLPHGFWTLTRRRGGHPTPRSIFILFHPFSEGTRL</sequence>
<gene>
    <name evidence="1" type="ORF">CDAR_26281</name>
</gene>